<dbReference type="InterPro" id="IPR014710">
    <property type="entry name" value="RmlC-like_jellyroll"/>
</dbReference>
<dbReference type="Pfam" id="PF13545">
    <property type="entry name" value="HTH_Crp_2"/>
    <property type="match status" value="1"/>
</dbReference>
<reference evidence="5 6" key="1">
    <citation type="submission" date="2019-12" db="EMBL/GenBank/DDBJ databases">
        <title>Genomic-based taxomic classification of the family Erythrobacteraceae.</title>
        <authorList>
            <person name="Xu L."/>
        </authorList>
    </citation>
    <scope>NUCLEOTIDE SEQUENCE [LARGE SCALE GENOMIC DNA]</scope>
    <source>
        <strain evidence="5 6">RC4-10-4</strain>
    </source>
</reference>
<dbReference type="InterPro" id="IPR000595">
    <property type="entry name" value="cNMP-bd_dom"/>
</dbReference>
<keyword evidence="1" id="KW-0805">Transcription regulation</keyword>
<dbReference type="SMART" id="SM00100">
    <property type="entry name" value="cNMP"/>
    <property type="match status" value="1"/>
</dbReference>
<accession>A0A845A3H8</accession>
<feature type="domain" description="HTH crp-type" evidence="4">
    <location>
        <begin position="214"/>
        <end position="288"/>
    </location>
</feature>
<dbReference type="InterPro" id="IPR036388">
    <property type="entry name" value="WH-like_DNA-bd_sf"/>
</dbReference>
<dbReference type="AlphaFoldDB" id="A0A845A3H8"/>
<dbReference type="CDD" id="cd00038">
    <property type="entry name" value="CAP_ED"/>
    <property type="match status" value="1"/>
</dbReference>
<dbReference type="SUPFAM" id="SSF46785">
    <property type="entry name" value="Winged helix' DNA-binding domain"/>
    <property type="match status" value="1"/>
</dbReference>
<organism evidence="5 6">
    <name type="scientific">Aurantiacibacter arachoides</name>
    <dbReference type="NCBI Taxonomy" id="1850444"/>
    <lineage>
        <taxon>Bacteria</taxon>
        <taxon>Pseudomonadati</taxon>
        <taxon>Pseudomonadota</taxon>
        <taxon>Alphaproteobacteria</taxon>
        <taxon>Sphingomonadales</taxon>
        <taxon>Erythrobacteraceae</taxon>
        <taxon>Aurantiacibacter</taxon>
    </lineage>
</organism>
<evidence type="ECO:0000256" key="2">
    <source>
        <dbReference type="ARBA" id="ARBA00023125"/>
    </source>
</evidence>
<keyword evidence="6" id="KW-1185">Reference proteome</keyword>
<evidence type="ECO:0000259" key="4">
    <source>
        <dbReference type="PROSITE" id="PS51063"/>
    </source>
</evidence>
<dbReference type="Gene3D" id="2.60.120.10">
    <property type="entry name" value="Jelly Rolls"/>
    <property type="match status" value="1"/>
</dbReference>
<evidence type="ECO:0000256" key="1">
    <source>
        <dbReference type="ARBA" id="ARBA00023015"/>
    </source>
</evidence>
<comment type="caution">
    <text evidence="5">The sequence shown here is derived from an EMBL/GenBank/DDBJ whole genome shotgun (WGS) entry which is preliminary data.</text>
</comment>
<dbReference type="InterPro" id="IPR018490">
    <property type="entry name" value="cNMP-bd_dom_sf"/>
</dbReference>
<gene>
    <name evidence="5" type="ORF">GRI62_00880</name>
</gene>
<sequence length="310" mass="34256">MQPRYDLCGRPGASETQRWRILRTASFAHAPIPSRHLRWQAADGSARGCACVSCHQRDTMTSEQGKDPQSERVRKVISRLAAFVDLEPAELERLSALGGFTSRFERGAVIRSEAAHDIYLLVDGWAASAVVLENGSRQLISVNLPGDILGLPGLALCEPIDTVVALTQVEVIRIDQQHLGALFESSPRLAAIMFLISQEERSLLMERLALTGQAEAMTRLAALILRLCERSSSLEDEVSRHFSMPLTQRELGELIGISAVHVNALVKQLRTSGIVSIKSRMMTIEDPARLNIIAGIAPWRRSKPDWLPPR</sequence>
<dbReference type="PROSITE" id="PS51063">
    <property type="entry name" value="HTH_CRP_2"/>
    <property type="match status" value="1"/>
</dbReference>
<dbReference type="InterPro" id="IPR036390">
    <property type="entry name" value="WH_DNA-bd_sf"/>
</dbReference>
<proteinExistence type="predicted"/>
<dbReference type="SUPFAM" id="SSF51206">
    <property type="entry name" value="cAMP-binding domain-like"/>
    <property type="match status" value="1"/>
</dbReference>
<evidence type="ECO:0000313" key="5">
    <source>
        <dbReference type="EMBL" id="MXO92159.1"/>
    </source>
</evidence>
<dbReference type="GO" id="GO:0003677">
    <property type="term" value="F:DNA binding"/>
    <property type="evidence" value="ECO:0007669"/>
    <property type="project" value="UniProtKB-KW"/>
</dbReference>
<keyword evidence="3" id="KW-0804">Transcription</keyword>
<dbReference type="InterPro" id="IPR012318">
    <property type="entry name" value="HTH_CRP"/>
</dbReference>
<evidence type="ECO:0000313" key="6">
    <source>
        <dbReference type="Proteomes" id="UP000460626"/>
    </source>
</evidence>
<evidence type="ECO:0000256" key="3">
    <source>
        <dbReference type="ARBA" id="ARBA00023163"/>
    </source>
</evidence>
<dbReference type="SMART" id="SM00419">
    <property type="entry name" value="HTH_CRP"/>
    <property type="match status" value="1"/>
</dbReference>
<dbReference type="EMBL" id="WTYH01000001">
    <property type="protein sequence ID" value="MXO92159.1"/>
    <property type="molecule type" value="Genomic_DNA"/>
</dbReference>
<dbReference type="Proteomes" id="UP000460626">
    <property type="component" value="Unassembled WGS sequence"/>
</dbReference>
<name>A0A845A3H8_9SPHN</name>
<dbReference type="GO" id="GO:0006355">
    <property type="term" value="P:regulation of DNA-templated transcription"/>
    <property type="evidence" value="ECO:0007669"/>
    <property type="project" value="InterPro"/>
</dbReference>
<keyword evidence="2" id="KW-0238">DNA-binding</keyword>
<dbReference type="Gene3D" id="1.10.10.10">
    <property type="entry name" value="Winged helix-like DNA-binding domain superfamily/Winged helix DNA-binding domain"/>
    <property type="match status" value="1"/>
</dbReference>
<protein>
    <submittedName>
        <fullName evidence="5">Helix-turn-helix domain-containing protein</fullName>
    </submittedName>
</protein>
<dbReference type="Pfam" id="PF00027">
    <property type="entry name" value="cNMP_binding"/>
    <property type="match status" value="1"/>
</dbReference>